<keyword evidence="2" id="KW-1185">Reference proteome</keyword>
<accession>D4BNT2</accession>
<dbReference type="EMBL" id="ACCG02000009">
    <property type="protein sequence ID" value="EFE89318.1"/>
    <property type="molecule type" value="Genomic_DNA"/>
</dbReference>
<organism evidence="1 2">
    <name type="scientific">Bifidobacterium breve DSM 20213 = JCM 1192</name>
    <dbReference type="NCBI Taxonomy" id="518634"/>
    <lineage>
        <taxon>Bacteria</taxon>
        <taxon>Bacillati</taxon>
        <taxon>Actinomycetota</taxon>
        <taxon>Actinomycetes</taxon>
        <taxon>Bifidobacteriales</taxon>
        <taxon>Bifidobacteriaceae</taxon>
        <taxon>Bifidobacterium</taxon>
    </lineage>
</organism>
<dbReference type="PATRIC" id="fig|518634.20.peg.768"/>
<comment type="caution">
    <text evidence="1">The sequence shown here is derived from an EMBL/GenBank/DDBJ whole genome shotgun (WGS) entry which is preliminary data.</text>
</comment>
<reference evidence="1 2" key="1">
    <citation type="submission" date="2010-02" db="EMBL/GenBank/DDBJ databases">
        <authorList>
            <person name="Weinstock G."/>
            <person name="Sodergren E."/>
            <person name="Clifton S."/>
            <person name="Fulton L."/>
            <person name="Fulton B."/>
            <person name="Courtney L."/>
            <person name="Fronick C."/>
            <person name="Harrison M."/>
            <person name="Strong C."/>
            <person name="Farmer C."/>
            <person name="Delahaunty K."/>
            <person name="Markovic C."/>
            <person name="Hall O."/>
            <person name="Minx P."/>
            <person name="Tomlinson C."/>
            <person name="Mitreva M."/>
            <person name="Nelson J."/>
            <person name="Hou S."/>
            <person name="Wollam A."/>
            <person name="Pepin K.H."/>
            <person name="Johnson M."/>
            <person name="Bhonagiri V."/>
            <person name="Zhang X."/>
            <person name="Suruliraj S."/>
            <person name="Warren W."/>
            <person name="Chinwalla A."/>
            <person name="Mardis E.R."/>
            <person name="Wilson R.K."/>
        </authorList>
    </citation>
    <scope>NUCLEOTIDE SEQUENCE [LARGE SCALE GENOMIC DNA]</scope>
    <source>
        <strain evidence="1 2">DSM 20213</strain>
    </source>
</reference>
<evidence type="ECO:0000313" key="2">
    <source>
        <dbReference type="Proteomes" id="UP000003191"/>
    </source>
</evidence>
<dbReference type="AlphaFoldDB" id="D4BNT2"/>
<dbReference type="Proteomes" id="UP000003191">
    <property type="component" value="Unassembled WGS sequence"/>
</dbReference>
<sequence>MVECAGGSERAWFFSAEEPSEAGGVLSVPIDVKRTGDKAWIGYNVLDSPMGDD</sequence>
<name>D4BNT2_BIFBR</name>
<dbReference type="HOGENOM" id="CLU_3058993_0_0_11"/>
<evidence type="ECO:0000313" key="1">
    <source>
        <dbReference type="EMBL" id="EFE89318.1"/>
    </source>
</evidence>
<protein>
    <submittedName>
        <fullName evidence="1">Uncharacterized protein</fullName>
    </submittedName>
</protein>
<proteinExistence type="predicted"/>
<gene>
    <name evidence="1" type="ORF">BIFBRE_03735</name>
</gene>
<dbReference type="KEGG" id="bbrd:BBBR_0732"/>